<evidence type="ECO:0000256" key="9">
    <source>
        <dbReference type="SAM" id="MobiDB-lite"/>
    </source>
</evidence>
<reference evidence="11 12" key="1">
    <citation type="journal article" date="2018" name="G3 (Bethesda)">
        <title>Phylogenetic and Phylogenomic Definition of Rhizopus Species.</title>
        <authorList>
            <person name="Gryganskyi A.P."/>
            <person name="Golan J."/>
            <person name="Dolatabadi S."/>
            <person name="Mondo S."/>
            <person name="Robb S."/>
            <person name="Idnurm A."/>
            <person name="Muszewska A."/>
            <person name="Steczkiewicz K."/>
            <person name="Masonjones S."/>
            <person name="Liao H.L."/>
            <person name="Gajdeczka M.T."/>
            <person name="Anike F."/>
            <person name="Vuek A."/>
            <person name="Anishchenko I.M."/>
            <person name="Voigt K."/>
            <person name="de Hoog G.S."/>
            <person name="Smith M.E."/>
            <person name="Heitman J."/>
            <person name="Vilgalys R."/>
            <person name="Stajich J.E."/>
        </authorList>
    </citation>
    <scope>NUCLEOTIDE SEQUENCE [LARGE SCALE GENOMIC DNA]</scope>
    <source>
        <strain evidence="11 12">CBS 357.93</strain>
    </source>
</reference>
<feature type="compositionally biased region" description="Low complexity" evidence="9">
    <location>
        <begin position="88"/>
        <end position="97"/>
    </location>
</feature>
<feature type="compositionally biased region" description="Polar residues" evidence="9">
    <location>
        <begin position="225"/>
        <end position="235"/>
    </location>
</feature>
<dbReference type="InterPro" id="IPR051653">
    <property type="entry name" value="E3_ligase_sorting_rcpt"/>
</dbReference>
<keyword evidence="3" id="KW-0479">Metal-binding</keyword>
<keyword evidence="2" id="KW-0812">Transmembrane</keyword>
<dbReference type="InterPro" id="IPR013083">
    <property type="entry name" value="Znf_RING/FYVE/PHD"/>
</dbReference>
<evidence type="ECO:0000313" key="11">
    <source>
        <dbReference type="EMBL" id="RCH87372.1"/>
    </source>
</evidence>
<evidence type="ECO:0000256" key="1">
    <source>
        <dbReference type="ARBA" id="ARBA00004167"/>
    </source>
</evidence>
<feature type="compositionally biased region" description="Low complexity" evidence="9">
    <location>
        <begin position="242"/>
        <end position="285"/>
    </location>
</feature>
<evidence type="ECO:0000256" key="5">
    <source>
        <dbReference type="ARBA" id="ARBA00022833"/>
    </source>
</evidence>
<sequence length="502" mass="57026">MGQRQSSPEQPEEQQQQQQQQPSNNSRERVIRPSSRTQVERINPIHINRNPPNMQYIPLNDSQRRAERRYRRSQLREQREQQRERQAFEAQQQQQQQHEQEREQERAQAHQEQTQHELTENPSGVTMTNITNTMNSYSSLSPFARMLAQVISEAVVASFRSGQIQFNASAFQGSDRQDDNRNIRQQLTMHLSPELFQQMEPESDENSFMRFMRLPVIISSIVSSNQSEGATPGDQSTDERANSNSQSTTSSTAATNNNNPSTTTTTTTSAENSSNNQSSSPSSSTGLFNNDEVTRILMLPVFLYGIRSNHQLNLSSVLHDDDSSTSEQPVRRQSQRLRERQQREEDNNNAEEETRNSNNNNNNDNDNNNNNTSNGSGNNGQWTVYIISGNSVENIMSERNPTYEELLDLASIIGPARRPTVSQEAIDSHVPIVKYTQQVKQNIIGNSEGCQVCLNAYQSEEDVRILACHHGFHKECIDKWLTEGQNQCPLCRNVPVPTNSSS</sequence>
<keyword evidence="4 8" id="KW-0863">Zinc-finger</keyword>
<dbReference type="GO" id="GO:0008270">
    <property type="term" value="F:zinc ion binding"/>
    <property type="evidence" value="ECO:0007669"/>
    <property type="project" value="UniProtKB-KW"/>
</dbReference>
<keyword evidence="6" id="KW-1133">Transmembrane helix</keyword>
<dbReference type="InterPro" id="IPR001841">
    <property type="entry name" value="Znf_RING"/>
</dbReference>
<evidence type="ECO:0000256" key="7">
    <source>
        <dbReference type="ARBA" id="ARBA00023136"/>
    </source>
</evidence>
<evidence type="ECO:0000259" key="10">
    <source>
        <dbReference type="PROSITE" id="PS50089"/>
    </source>
</evidence>
<accession>A0A367JBN6</accession>
<proteinExistence type="predicted"/>
<protein>
    <recommendedName>
        <fullName evidence="10">RING-type domain-containing protein</fullName>
    </recommendedName>
</protein>
<dbReference type="Proteomes" id="UP000252139">
    <property type="component" value="Unassembled WGS sequence"/>
</dbReference>
<dbReference type="Gene3D" id="3.30.40.10">
    <property type="entry name" value="Zinc/RING finger domain, C3HC4 (zinc finger)"/>
    <property type="match status" value="1"/>
</dbReference>
<feature type="compositionally biased region" description="Low complexity" evidence="9">
    <location>
        <begin position="356"/>
        <end position="379"/>
    </location>
</feature>
<keyword evidence="12" id="KW-1185">Reference proteome</keyword>
<feature type="compositionally biased region" description="Basic and acidic residues" evidence="9">
    <location>
        <begin position="336"/>
        <end position="346"/>
    </location>
</feature>
<feature type="region of interest" description="Disordered" evidence="9">
    <location>
        <begin position="1"/>
        <end position="125"/>
    </location>
</feature>
<dbReference type="CDD" id="cd16461">
    <property type="entry name" value="RING-H2_EL5-like"/>
    <property type="match status" value="1"/>
</dbReference>
<name>A0A367JBN6_RHIAZ</name>
<keyword evidence="7" id="KW-0472">Membrane</keyword>
<dbReference type="PANTHER" id="PTHR47168">
    <property type="entry name" value="RING ZINC FINGER DOMAIN SUPERFAMILY PROTEIN-RELATED"/>
    <property type="match status" value="1"/>
</dbReference>
<gene>
    <name evidence="11" type="ORF">CU097_004084</name>
</gene>
<evidence type="ECO:0000256" key="3">
    <source>
        <dbReference type="ARBA" id="ARBA00022723"/>
    </source>
</evidence>
<comment type="subcellular location">
    <subcellularLocation>
        <location evidence="1">Membrane</location>
        <topology evidence="1">Single-pass membrane protein</topology>
    </subcellularLocation>
</comment>
<organism evidence="11 12">
    <name type="scientific">Rhizopus azygosporus</name>
    <name type="common">Rhizopus microsporus var. azygosporus</name>
    <dbReference type="NCBI Taxonomy" id="86630"/>
    <lineage>
        <taxon>Eukaryota</taxon>
        <taxon>Fungi</taxon>
        <taxon>Fungi incertae sedis</taxon>
        <taxon>Mucoromycota</taxon>
        <taxon>Mucoromycotina</taxon>
        <taxon>Mucoromycetes</taxon>
        <taxon>Mucorales</taxon>
        <taxon>Mucorineae</taxon>
        <taxon>Rhizopodaceae</taxon>
        <taxon>Rhizopus</taxon>
    </lineage>
</organism>
<keyword evidence="5" id="KW-0862">Zinc</keyword>
<feature type="region of interest" description="Disordered" evidence="9">
    <location>
        <begin position="224"/>
        <end position="287"/>
    </location>
</feature>
<feature type="compositionally biased region" description="Basic and acidic residues" evidence="9">
    <location>
        <begin position="98"/>
        <end position="119"/>
    </location>
</feature>
<evidence type="ECO:0000256" key="4">
    <source>
        <dbReference type="ARBA" id="ARBA00022771"/>
    </source>
</evidence>
<dbReference type="EMBL" id="PJQL01001672">
    <property type="protein sequence ID" value="RCH87372.1"/>
    <property type="molecule type" value="Genomic_DNA"/>
</dbReference>
<evidence type="ECO:0000256" key="6">
    <source>
        <dbReference type="ARBA" id="ARBA00022989"/>
    </source>
</evidence>
<dbReference type="OrthoDB" id="8062037at2759"/>
<feature type="compositionally biased region" description="Basic and acidic residues" evidence="9">
    <location>
        <begin position="74"/>
        <end position="87"/>
    </location>
</feature>
<feature type="domain" description="RING-type" evidence="10">
    <location>
        <begin position="450"/>
        <end position="492"/>
    </location>
</feature>
<dbReference type="SMART" id="SM00184">
    <property type="entry name" value="RING"/>
    <property type="match status" value="1"/>
</dbReference>
<feature type="compositionally biased region" description="Low complexity" evidence="9">
    <location>
        <begin position="1"/>
        <end position="25"/>
    </location>
</feature>
<dbReference type="PROSITE" id="PS50089">
    <property type="entry name" value="ZF_RING_2"/>
    <property type="match status" value="1"/>
</dbReference>
<feature type="region of interest" description="Disordered" evidence="9">
    <location>
        <begin position="317"/>
        <end position="379"/>
    </location>
</feature>
<evidence type="ECO:0000256" key="2">
    <source>
        <dbReference type="ARBA" id="ARBA00022692"/>
    </source>
</evidence>
<dbReference type="Pfam" id="PF13639">
    <property type="entry name" value="zf-RING_2"/>
    <property type="match status" value="1"/>
</dbReference>
<comment type="caution">
    <text evidence="11">The sequence shown here is derived from an EMBL/GenBank/DDBJ whole genome shotgun (WGS) entry which is preliminary data.</text>
</comment>
<evidence type="ECO:0000313" key="12">
    <source>
        <dbReference type="Proteomes" id="UP000252139"/>
    </source>
</evidence>
<feature type="compositionally biased region" description="Low complexity" evidence="9">
    <location>
        <begin position="41"/>
        <end position="53"/>
    </location>
</feature>
<evidence type="ECO:0000256" key="8">
    <source>
        <dbReference type="PROSITE-ProRule" id="PRU00175"/>
    </source>
</evidence>
<dbReference type="AlphaFoldDB" id="A0A367JBN6"/>
<dbReference type="PANTHER" id="PTHR47168:SF1">
    <property type="entry name" value="OS02G0798600 PROTEIN"/>
    <property type="match status" value="1"/>
</dbReference>
<dbReference type="GO" id="GO:0016020">
    <property type="term" value="C:membrane"/>
    <property type="evidence" value="ECO:0007669"/>
    <property type="project" value="UniProtKB-SubCell"/>
</dbReference>
<dbReference type="STRING" id="86630.A0A367JBN6"/>
<dbReference type="SUPFAM" id="SSF57850">
    <property type="entry name" value="RING/U-box"/>
    <property type="match status" value="1"/>
</dbReference>